<dbReference type="InterPro" id="IPR008269">
    <property type="entry name" value="Lon_proteolytic"/>
</dbReference>
<gene>
    <name evidence="5" type="ORF">J2Z37_000730</name>
</gene>
<proteinExistence type="inferred from homology"/>
<keyword evidence="2" id="KW-1133">Transmembrane helix</keyword>
<dbReference type="InterPro" id="IPR036034">
    <property type="entry name" value="PDZ_sf"/>
</dbReference>
<keyword evidence="1" id="KW-0378">Hydrolase</keyword>
<feature type="domain" description="PDZ" evidence="3">
    <location>
        <begin position="101"/>
        <end position="164"/>
    </location>
</feature>
<dbReference type="PROSITE" id="PS50106">
    <property type="entry name" value="PDZ"/>
    <property type="match status" value="1"/>
</dbReference>
<comment type="catalytic activity">
    <reaction evidence="1">
        <text>Hydrolysis of proteins in presence of ATP.</text>
        <dbReference type="EC" id="3.4.21.53"/>
    </reaction>
</comment>
<evidence type="ECO:0000313" key="5">
    <source>
        <dbReference type="EMBL" id="MBP1930743.1"/>
    </source>
</evidence>
<dbReference type="SMART" id="SM00228">
    <property type="entry name" value="PDZ"/>
    <property type="match status" value="1"/>
</dbReference>
<protein>
    <recommendedName>
        <fullName evidence="1">endopeptidase La</fullName>
        <ecNumber evidence="1">3.4.21.53</ecNumber>
    </recommendedName>
</protein>
<dbReference type="InterPro" id="IPR014721">
    <property type="entry name" value="Ribsml_uS5_D2-typ_fold_subgr"/>
</dbReference>
<dbReference type="InterPro" id="IPR001478">
    <property type="entry name" value="PDZ"/>
</dbReference>
<evidence type="ECO:0000256" key="1">
    <source>
        <dbReference type="PROSITE-ProRule" id="PRU01122"/>
    </source>
</evidence>
<dbReference type="RefSeq" id="WP_209808814.1">
    <property type="nucleotide sequence ID" value="NZ_JAGGKT010000001.1"/>
</dbReference>
<feature type="active site" evidence="1">
    <location>
        <position position="240"/>
    </location>
</feature>
<dbReference type="Pfam" id="PF13180">
    <property type="entry name" value="PDZ_2"/>
    <property type="match status" value="1"/>
</dbReference>
<reference evidence="5 6" key="1">
    <citation type="submission" date="2021-03" db="EMBL/GenBank/DDBJ databases">
        <title>Genomic Encyclopedia of Type Strains, Phase IV (KMG-IV): sequencing the most valuable type-strain genomes for metagenomic binning, comparative biology and taxonomic classification.</title>
        <authorList>
            <person name="Goeker M."/>
        </authorList>
    </citation>
    <scope>NUCLEOTIDE SEQUENCE [LARGE SCALE GENOMIC DNA]</scope>
    <source>
        <strain evidence="5 6">DSM 24738</strain>
    </source>
</reference>
<organism evidence="5 6">
    <name type="scientific">Ammoniphilus resinae</name>
    <dbReference type="NCBI Taxonomy" id="861532"/>
    <lineage>
        <taxon>Bacteria</taxon>
        <taxon>Bacillati</taxon>
        <taxon>Bacillota</taxon>
        <taxon>Bacilli</taxon>
        <taxon>Bacillales</taxon>
        <taxon>Paenibacillaceae</taxon>
        <taxon>Aneurinibacillus group</taxon>
        <taxon>Ammoniphilus</taxon>
    </lineage>
</organism>
<dbReference type="SUPFAM" id="SSF54211">
    <property type="entry name" value="Ribosomal protein S5 domain 2-like"/>
    <property type="match status" value="1"/>
</dbReference>
<evidence type="ECO:0000259" key="4">
    <source>
        <dbReference type="PROSITE" id="PS51786"/>
    </source>
</evidence>
<keyword evidence="1" id="KW-0720">Serine protease</keyword>
<keyword evidence="1" id="KW-0645">Protease</keyword>
<keyword evidence="2" id="KW-0472">Membrane</keyword>
<dbReference type="SUPFAM" id="SSF50156">
    <property type="entry name" value="PDZ domain-like"/>
    <property type="match status" value="1"/>
</dbReference>
<keyword evidence="6" id="KW-1185">Reference proteome</keyword>
<sequence>MKLNKRLWGYIAIFFITFFAINIPIPYYIEKPGSAIPLEPMVQVQDGFHDKKGSLSLTTVRMGPTNIGGYLYALVSPYADVVNVGMIHSPHETDEQYSQRQLEIMKFSQDTAKIVAFQRAGYDVKIKNSGAIVMQLLPGFAAENVLQIGDVIIGVNEAKVDTATGLIEALKGKENGDLVKITYLRDGKEQTVNLELKPLPVATEDGKKKAGIGIASPITSRTFTLPKEVTIKSEEIGGPSAGLMFTLEMINQLSPDDITKGYPIAGTGTIQEDGSVGPIGGIEHKVVAAEREGMKYFFAPSLTTEPGEKSNYDEAVERAKDLDLKMQIVPVETVDDALRFLGKLKPL</sequence>
<dbReference type="InterPro" id="IPR020568">
    <property type="entry name" value="Ribosomal_Su5_D2-typ_SF"/>
</dbReference>
<keyword evidence="2" id="KW-0812">Transmembrane</keyword>
<dbReference type="InterPro" id="IPR027065">
    <property type="entry name" value="Lon_Prtase"/>
</dbReference>
<evidence type="ECO:0000259" key="3">
    <source>
        <dbReference type="PROSITE" id="PS50106"/>
    </source>
</evidence>
<dbReference type="Gene3D" id="2.30.42.10">
    <property type="match status" value="1"/>
</dbReference>
<comment type="caution">
    <text evidence="5">The sequence shown here is derived from an EMBL/GenBank/DDBJ whole genome shotgun (WGS) entry which is preliminary data.</text>
</comment>
<dbReference type="PROSITE" id="PS51786">
    <property type="entry name" value="LON_PROTEOLYTIC"/>
    <property type="match status" value="1"/>
</dbReference>
<feature type="transmembrane region" description="Helical" evidence="2">
    <location>
        <begin position="7"/>
        <end position="29"/>
    </location>
</feature>
<feature type="domain" description="Lon proteolytic" evidence="4">
    <location>
        <begin position="233"/>
        <end position="344"/>
    </location>
</feature>
<evidence type="ECO:0000313" key="6">
    <source>
        <dbReference type="Proteomes" id="UP001519343"/>
    </source>
</evidence>
<feature type="active site" evidence="1">
    <location>
        <position position="285"/>
    </location>
</feature>
<dbReference type="Proteomes" id="UP001519343">
    <property type="component" value="Unassembled WGS sequence"/>
</dbReference>
<name>A0ABS4GKE7_9BACL</name>
<dbReference type="PANTHER" id="PTHR10046">
    <property type="entry name" value="ATP DEPENDENT LON PROTEASE FAMILY MEMBER"/>
    <property type="match status" value="1"/>
</dbReference>
<dbReference type="EC" id="3.4.21.53" evidence="1"/>
<evidence type="ECO:0000256" key="2">
    <source>
        <dbReference type="SAM" id="Phobius"/>
    </source>
</evidence>
<dbReference type="EMBL" id="JAGGKT010000001">
    <property type="protein sequence ID" value="MBP1930743.1"/>
    <property type="molecule type" value="Genomic_DNA"/>
</dbReference>
<dbReference type="Pfam" id="PF05362">
    <property type="entry name" value="Lon_C"/>
    <property type="match status" value="1"/>
</dbReference>
<dbReference type="NCBIfam" id="NF041438">
    <property type="entry name" value="SepM_fam_S16"/>
    <property type="match status" value="1"/>
</dbReference>
<accession>A0ABS4GKE7</accession>
<dbReference type="Gene3D" id="3.30.230.10">
    <property type="match status" value="1"/>
</dbReference>
<comment type="similarity">
    <text evidence="1">Belongs to the peptidase S16 family.</text>
</comment>